<name>A0A2V1E5N7_9PLEO</name>
<organism evidence="2 3">
    <name type="scientific">Periconia macrospinosa</name>
    <dbReference type="NCBI Taxonomy" id="97972"/>
    <lineage>
        <taxon>Eukaryota</taxon>
        <taxon>Fungi</taxon>
        <taxon>Dikarya</taxon>
        <taxon>Ascomycota</taxon>
        <taxon>Pezizomycotina</taxon>
        <taxon>Dothideomycetes</taxon>
        <taxon>Pleosporomycetidae</taxon>
        <taxon>Pleosporales</taxon>
        <taxon>Massarineae</taxon>
        <taxon>Periconiaceae</taxon>
        <taxon>Periconia</taxon>
    </lineage>
</organism>
<dbReference type="EMBL" id="KZ805312">
    <property type="protein sequence ID" value="PVI05656.1"/>
    <property type="molecule type" value="Genomic_DNA"/>
</dbReference>
<protein>
    <submittedName>
        <fullName evidence="2">Uncharacterized protein</fullName>
    </submittedName>
</protein>
<gene>
    <name evidence="2" type="ORF">DM02DRAFT_650333</name>
</gene>
<proteinExistence type="predicted"/>
<evidence type="ECO:0000313" key="3">
    <source>
        <dbReference type="Proteomes" id="UP000244855"/>
    </source>
</evidence>
<sequence>MFILQTTITILIAFLALKAYNKLRSRIAKGKSRRKDLEAPGSPKINSKNEVDGTSNEKKWREPDLSGLSIETCKEMDRHKLLYYKLHNLEKHPDIIPECHDLLVFLLATTLADAFKDESDTILSVGIFVQRNGALFTRSSI</sequence>
<accession>A0A2V1E5N7</accession>
<reference evidence="2 3" key="1">
    <citation type="journal article" date="2018" name="Sci. Rep.">
        <title>Comparative genomics provides insights into the lifestyle and reveals functional heterogeneity of dark septate endophytic fungi.</title>
        <authorList>
            <person name="Knapp D.G."/>
            <person name="Nemeth J.B."/>
            <person name="Barry K."/>
            <person name="Hainaut M."/>
            <person name="Henrissat B."/>
            <person name="Johnson J."/>
            <person name="Kuo A."/>
            <person name="Lim J.H.P."/>
            <person name="Lipzen A."/>
            <person name="Nolan M."/>
            <person name="Ohm R.A."/>
            <person name="Tamas L."/>
            <person name="Grigoriev I.V."/>
            <person name="Spatafora J.W."/>
            <person name="Nagy L.G."/>
            <person name="Kovacs G.M."/>
        </authorList>
    </citation>
    <scope>NUCLEOTIDE SEQUENCE [LARGE SCALE GENOMIC DNA]</scope>
    <source>
        <strain evidence="2 3">DSE2036</strain>
    </source>
</reference>
<dbReference type="AlphaFoldDB" id="A0A2V1E5N7"/>
<feature type="region of interest" description="Disordered" evidence="1">
    <location>
        <begin position="32"/>
        <end position="62"/>
    </location>
</feature>
<evidence type="ECO:0000313" key="2">
    <source>
        <dbReference type="EMBL" id="PVI05656.1"/>
    </source>
</evidence>
<feature type="compositionally biased region" description="Basic and acidic residues" evidence="1">
    <location>
        <begin position="47"/>
        <end position="62"/>
    </location>
</feature>
<evidence type="ECO:0000256" key="1">
    <source>
        <dbReference type="SAM" id="MobiDB-lite"/>
    </source>
</evidence>
<dbReference type="STRING" id="97972.A0A2V1E5N7"/>
<dbReference type="Proteomes" id="UP000244855">
    <property type="component" value="Unassembled WGS sequence"/>
</dbReference>
<keyword evidence="3" id="KW-1185">Reference proteome</keyword>